<reference evidence="5 6" key="1">
    <citation type="submission" date="2020-08" db="EMBL/GenBank/DDBJ databases">
        <title>Exploring microbial biodiversity for novel pathways involved in the catabolism of aromatic compounds derived from lignin.</title>
        <authorList>
            <person name="Elkins J."/>
        </authorList>
    </citation>
    <scope>NUCLEOTIDE SEQUENCE [LARGE SCALE GENOMIC DNA]</scope>
    <source>
        <strain evidence="5 6">B1D3A</strain>
    </source>
</reference>
<protein>
    <recommendedName>
        <fullName evidence="7">CHAT domain-containing protein</fullName>
    </recommendedName>
</protein>
<dbReference type="InterPro" id="IPR024983">
    <property type="entry name" value="CHAT_dom"/>
</dbReference>
<dbReference type="RefSeq" id="WP_184154281.1">
    <property type="nucleotide sequence ID" value="NZ_JACHKA010000001.1"/>
</dbReference>
<accession>A0ABR6NHL5</accession>
<organism evidence="5 6">
    <name type="scientific">Sphingobium lignivorans</name>
    <dbReference type="NCBI Taxonomy" id="2735886"/>
    <lineage>
        <taxon>Bacteria</taxon>
        <taxon>Pseudomonadati</taxon>
        <taxon>Pseudomonadota</taxon>
        <taxon>Alphaproteobacteria</taxon>
        <taxon>Sphingomonadales</taxon>
        <taxon>Sphingomonadaceae</taxon>
        <taxon>Sphingobium</taxon>
    </lineage>
</organism>
<evidence type="ECO:0000313" key="5">
    <source>
        <dbReference type="EMBL" id="MBB5986601.1"/>
    </source>
</evidence>
<evidence type="ECO:0008006" key="7">
    <source>
        <dbReference type="Google" id="ProtNLM"/>
    </source>
</evidence>
<dbReference type="Pfam" id="PF24096">
    <property type="entry name" value="DUF7379"/>
    <property type="match status" value="1"/>
</dbReference>
<gene>
    <name evidence="5" type="ORF">HNP60_002575</name>
</gene>
<evidence type="ECO:0000256" key="1">
    <source>
        <dbReference type="SAM" id="MobiDB-lite"/>
    </source>
</evidence>
<feature type="domain" description="DUF7379" evidence="4">
    <location>
        <begin position="211"/>
        <end position="401"/>
    </location>
</feature>
<keyword evidence="6" id="KW-1185">Reference proteome</keyword>
<dbReference type="Gene3D" id="3.40.50.1820">
    <property type="entry name" value="alpha/beta hydrolase"/>
    <property type="match status" value="1"/>
</dbReference>
<evidence type="ECO:0000259" key="3">
    <source>
        <dbReference type="Pfam" id="PF24063"/>
    </source>
</evidence>
<dbReference type="InterPro" id="IPR029058">
    <property type="entry name" value="AB_hydrolase_fold"/>
</dbReference>
<dbReference type="Proteomes" id="UP001138540">
    <property type="component" value="Unassembled WGS sequence"/>
</dbReference>
<feature type="region of interest" description="Disordered" evidence="1">
    <location>
        <begin position="576"/>
        <end position="628"/>
    </location>
</feature>
<feature type="domain" description="CHAT" evidence="2">
    <location>
        <begin position="895"/>
        <end position="1146"/>
    </location>
</feature>
<name>A0ABR6NHL5_9SPHN</name>
<evidence type="ECO:0000259" key="2">
    <source>
        <dbReference type="Pfam" id="PF12770"/>
    </source>
</evidence>
<feature type="region of interest" description="Disordered" evidence="1">
    <location>
        <begin position="700"/>
        <end position="719"/>
    </location>
</feature>
<sequence>MTTISLGLGVTFEGASGHVIHDETAGRRSLRSTDFVADDFTSVIDDALGAAELEVVADAIIAPDGAAPMRRNFDDADGPPTITVEVGENESAVLLLEDAEGVFHWQFPREEDAQRRGIGPDVLVFELTPAGDGASDRRSFGSALSWLGKKLIAPIRVRVVRFLATATIETVIDRIEGDLKLGLVVLDSSKNQWQATDRIPALTPGRTPRVLLLVHGTFSTTLGSFAAFEVLPEGRDFLKQAQTDYDIVLSVDHKTLAVDPDVNAKEMLEALAFLPHGTHIDAVAYSRGGLVLRAFHRLAGQGPNKNRFRFDKSVFVGCTNRGTLLAEPDNWDDLLDLYTNIGIAGGRALGILGSPLAGTIVTQLVKLLGGFVRALPQIGVREGQVPGLVAMRPGGKFVTDLAQEAFPVERAYAVISDFEPRPGEGNGMTAGLAKVLTDRIVDRLMQEGNDLVVHSASMTKLGNNQTITEDRVFSYAPSEGVYHTIYFLTPETIARLSDWLLARPTAAAVEPERRDGGVDGGGFGGAVPWEEVEESAAPDEDAFDWVDLNIGRPSHHYAEGSPADFGARRSIADDDDGLETWSLPDSDGGHRGISSPLPPSRASIDDLEEAPPAAAAAEPPGTAAAEEPPAKVDCHFAAEMNPTPKLGGVTPLFLTISRNKLRRAMHAAAAGNDEAVAADPMLPLDVEVLAIENCRVWSDQPESENQAQSKIEGASASQSIPLPERSDILRFLVEGVAAGTAMIQVEVTQGPVGLVSFMLEPVFIGAEQQRLSVERNAVPAQPTAQHPAVLRIYEQKVPGVGLVLKYDLVCIRPKIAVKEELVLPAGFSVEAFSAGFLQALNDAWQLSDDQYDNFLEKIAAYSVNRTNELLPVGIRQALWDNWDKLLTIQVFAENAHIPWELLYVDDPTGQNPRTDGFLGQRGLIRWVYNAPLPDEELPMRGADVRYVIPEYRDSRHTLPNSKDEKEMLEGYFPGCRPVEATTAGVTEFLRTEAETSSLLHFTCHGDTEMRAVISADLLMEGIDGRDGKIVQDRLSSEVVKRYARFAEINPAAFVFVNACKTGQTGPSIAGVTGFADAFLRPNGKRGAAGFIGALWSVGDKLALDFAKSFYDGMVKEQLTLVEAVKQARKAAMDRSDFTWLAYTVYGNPLSRFVMPDTDG</sequence>
<dbReference type="Pfam" id="PF12770">
    <property type="entry name" value="CHAT"/>
    <property type="match status" value="1"/>
</dbReference>
<dbReference type="InterPro" id="IPR055803">
    <property type="entry name" value="DUF7379"/>
</dbReference>
<dbReference type="InterPro" id="IPR055787">
    <property type="entry name" value="DUF7363"/>
</dbReference>
<dbReference type="Pfam" id="PF24063">
    <property type="entry name" value="DUF7363"/>
    <property type="match status" value="1"/>
</dbReference>
<feature type="compositionally biased region" description="Polar residues" evidence="1">
    <location>
        <begin position="703"/>
        <end position="719"/>
    </location>
</feature>
<comment type="caution">
    <text evidence="5">The sequence shown here is derived from an EMBL/GenBank/DDBJ whole genome shotgun (WGS) entry which is preliminary data.</text>
</comment>
<evidence type="ECO:0000313" key="6">
    <source>
        <dbReference type="Proteomes" id="UP001138540"/>
    </source>
</evidence>
<proteinExistence type="predicted"/>
<feature type="domain" description="DUF7363" evidence="3">
    <location>
        <begin position="638"/>
        <end position="759"/>
    </location>
</feature>
<feature type="compositionally biased region" description="Low complexity" evidence="1">
    <location>
        <begin position="610"/>
        <end position="627"/>
    </location>
</feature>
<evidence type="ECO:0000259" key="4">
    <source>
        <dbReference type="Pfam" id="PF24096"/>
    </source>
</evidence>
<dbReference type="EMBL" id="JACHKA010000001">
    <property type="protein sequence ID" value="MBB5986601.1"/>
    <property type="molecule type" value="Genomic_DNA"/>
</dbReference>